<accession>A0A841F8A5</accession>
<dbReference type="GO" id="GO:0016987">
    <property type="term" value="F:sigma factor activity"/>
    <property type="evidence" value="ECO:0007669"/>
    <property type="project" value="UniProtKB-KW"/>
</dbReference>
<dbReference type="InterPro" id="IPR039425">
    <property type="entry name" value="RNA_pol_sigma-70-like"/>
</dbReference>
<evidence type="ECO:0000259" key="6">
    <source>
        <dbReference type="Pfam" id="PF04542"/>
    </source>
</evidence>
<dbReference type="NCBIfam" id="TIGR02983">
    <property type="entry name" value="SigE-fam_strep"/>
    <property type="match status" value="1"/>
</dbReference>
<keyword evidence="4" id="KW-0238">DNA-binding</keyword>
<proteinExistence type="inferred from homology"/>
<reference evidence="8 9" key="1">
    <citation type="submission" date="2020-08" db="EMBL/GenBank/DDBJ databases">
        <title>Genomic Encyclopedia of Type Strains, Phase IV (KMG-IV): sequencing the most valuable type-strain genomes for metagenomic binning, comparative biology and taxonomic classification.</title>
        <authorList>
            <person name="Goeker M."/>
        </authorList>
    </citation>
    <scope>NUCLEOTIDE SEQUENCE [LARGE SCALE GENOMIC DNA]</scope>
    <source>
        <strain evidence="8 9">YIM 65646</strain>
    </source>
</reference>
<dbReference type="SUPFAM" id="SSF88946">
    <property type="entry name" value="Sigma2 domain of RNA polymerase sigma factors"/>
    <property type="match status" value="1"/>
</dbReference>
<evidence type="ECO:0000256" key="4">
    <source>
        <dbReference type="ARBA" id="ARBA00023125"/>
    </source>
</evidence>
<feature type="domain" description="RNA polymerase sigma-70 region 2" evidence="6">
    <location>
        <begin position="17"/>
        <end position="77"/>
    </location>
</feature>
<dbReference type="GO" id="GO:0006352">
    <property type="term" value="P:DNA-templated transcription initiation"/>
    <property type="evidence" value="ECO:0007669"/>
    <property type="project" value="InterPro"/>
</dbReference>
<dbReference type="InterPro" id="IPR013325">
    <property type="entry name" value="RNA_pol_sigma_r2"/>
</dbReference>
<dbReference type="InterPro" id="IPR013324">
    <property type="entry name" value="RNA_pol_sigma_r3/r4-like"/>
</dbReference>
<dbReference type="PANTHER" id="PTHR43133">
    <property type="entry name" value="RNA POLYMERASE ECF-TYPE SIGMA FACTO"/>
    <property type="match status" value="1"/>
</dbReference>
<dbReference type="Gene3D" id="1.10.10.10">
    <property type="entry name" value="Winged helix-like DNA-binding domain superfamily/Winged helix DNA-binding domain"/>
    <property type="match status" value="1"/>
</dbReference>
<name>A0A841F8A5_9ACTN</name>
<dbReference type="GO" id="GO:0003677">
    <property type="term" value="F:DNA binding"/>
    <property type="evidence" value="ECO:0007669"/>
    <property type="project" value="UniProtKB-KW"/>
</dbReference>
<dbReference type="EMBL" id="JACHGT010000002">
    <property type="protein sequence ID" value="MBB6033301.1"/>
    <property type="molecule type" value="Genomic_DNA"/>
</dbReference>
<evidence type="ECO:0000259" key="7">
    <source>
        <dbReference type="Pfam" id="PF08281"/>
    </source>
</evidence>
<keyword evidence="2" id="KW-0805">Transcription regulation</keyword>
<dbReference type="Proteomes" id="UP000548476">
    <property type="component" value="Unassembled WGS sequence"/>
</dbReference>
<feature type="domain" description="RNA polymerase sigma factor 70 region 4 type 2" evidence="7">
    <location>
        <begin position="104"/>
        <end position="155"/>
    </location>
</feature>
<dbReference type="InterPro" id="IPR007627">
    <property type="entry name" value="RNA_pol_sigma70_r2"/>
</dbReference>
<dbReference type="Pfam" id="PF08281">
    <property type="entry name" value="Sigma70_r4_2"/>
    <property type="match status" value="1"/>
</dbReference>
<gene>
    <name evidence="8" type="ORF">HNR73_001148</name>
</gene>
<evidence type="ECO:0000256" key="3">
    <source>
        <dbReference type="ARBA" id="ARBA00023082"/>
    </source>
</evidence>
<evidence type="ECO:0000256" key="1">
    <source>
        <dbReference type="ARBA" id="ARBA00010641"/>
    </source>
</evidence>
<dbReference type="InterPro" id="IPR014284">
    <property type="entry name" value="RNA_pol_sigma-70_dom"/>
</dbReference>
<comment type="similarity">
    <text evidence="1">Belongs to the sigma-70 factor family. ECF subfamily.</text>
</comment>
<dbReference type="Gene3D" id="1.10.1740.10">
    <property type="match status" value="1"/>
</dbReference>
<dbReference type="RefSeq" id="WP_184786177.1">
    <property type="nucleotide sequence ID" value="NZ_BONT01000025.1"/>
</dbReference>
<sequence>MRAEEEAEFRRYVAARSDRLRRFGYLCCGDWQRAEDAVQTSLIKLYAAWTRISHNACDAYVRRIVANTLISEHRRGWFRRERVSERPPERQIPDQSEATADTLAVMSALARLPPRQRAVVVLRYWEDLPIEQVAEIMRCSTGTVKSQGTRGLRTLRALLSAAMPERTMGASS</sequence>
<keyword evidence="9" id="KW-1185">Reference proteome</keyword>
<dbReference type="Pfam" id="PF04542">
    <property type="entry name" value="Sigma70_r2"/>
    <property type="match status" value="1"/>
</dbReference>
<dbReference type="InterPro" id="IPR013249">
    <property type="entry name" value="RNA_pol_sigma70_r4_t2"/>
</dbReference>
<dbReference type="InterPro" id="IPR036388">
    <property type="entry name" value="WH-like_DNA-bd_sf"/>
</dbReference>
<evidence type="ECO:0000256" key="5">
    <source>
        <dbReference type="ARBA" id="ARBA00023163"/>
    </source>
</evidence>
<evidence type="ECO:0000256" key="2">
    <source>
        <dbReference type="ARBA" id="ARBA00023015"/>
    </source>
</evidence>
<evidence type="ECO:0000313" key="9">
    <source>
        <dbReference type="Proteomes" id="UP000548476"/>
    </source>
</evidence>
<dbReference type="CDD" id="cd06171">
    <property type="entry name" value="Sigma70_r4"/>
    <property type="match status" value="1"/>
</dbReference>
<dbReference type="PANTHER" id="PTHR43133:SF50">
    <property type="entry name" value="ECF RNA POLYMERASE SIGMA FACTOR SIGM"/>
    <property type="match status" value="1"/>
</dbReference>
<dbReference type="SUPFAM" id="SSF88659">
    <property type="entry name" value="Sigma3 and sigma4 domains of RNA polymerase sigma factors"/>
    <property type="match status" value="1"/>
</dbReference>
<evidence type="ECO:0000313" key="8">
    <source>
        <dbReference type="EMBL" id="MBB6033301.1"/>
    </source>
</evidence>
<dbReference type="InterPro" id="IPR014325">
    <property type="entry name" value="RNA_pol_sigma-E_actinobac"/>
</dbReference>
<dbReference type="NCBIfam" id="TIGR02937">
    <property type="entry name" value="sigma70-ECF"/>
    <property type="match status" value="1"/>
</dbReference>
<protein>
    <submittedName>
        <fullName evidence="8">RNA polymerase sigma-70 factor (Sigma-E family)</fullName>
    </submittedName>
</protein>
<organism evidence="8 9">
    <name type="scientific">Phytomonospora endophytica</name>
    <dbReference type="NCBI Taxonomy" id="714109"/>
    <lineage>
        <taxon>Bacteria</taxon>
        <taxon>Bacillati</taxon>
        <taxon>Actinomycetota</taxon>
        <taxon>Actinomycetes</taxon>
        <taxon>Micromonosporales</taxon>
        <taxon>Micromonosporaceae</taxon>
        <taxon>Phytomonospora</taxon>
    </lineage>
</organism>
<keyword evidence="3" id="KW-0731">Sigma factor</keyword>
<keyword evidence="5" id="KW-0804">Transcription</keyword>
<comment type="caution">
    <text evidence="8">The sequence shown here is derived from an EMBL/GenBank/DDBJ whole genome shotgun (WGS) entry which is preliminary data.</text>
</comment>
<dbReference type="AlphaFoldDB" id="A0A841F8A5"/>